<dbReference type="Gene3D" id="1.20.1250.20">
    <property type="entry name" value="MFS general substrate transporter like domains"/>
    <property type="match status" value="2"/>
</dbReference>
<dbReference type="GO" id="GO:0022857">
    <property type="term" value="F:transmembrane transporter activity"/>
    <property type="evidence" value="ECO:0007669"/>
    <property type="project" value="InterPro"/>
</dbReference>
<proteinExistence type="inferred from homology"/>
<feature type="transmembrane region" description="Helical" evidence="3">
    <location>
        <begin position="211"/>
        <end position="231"/>
    </location>
</feature>
<feature type="transmembrane region" description="Helical" evidence="3">
    <location>
        <begin position="180"/>
        <end position="199"/>
    </location>
</feature>
<feature type="transmembrane region" description="Helical" evidence="3">
    <location>
        <begin position="93"/>
        <end position="115"/>
    </location>
</feature>
<feature type="transmembrane region" description="Helical" evidence="3">
    <location>
        <begin position="148"/>
        <end position="173"/>
    </location>
</feature>
<feature type="transmembrane region" description="Helical" evidence="3">
    <location>
        <begin position="53"/>
        <end position="73"/>
    </location>
</feature>
<dbReference type="Pfam" id="PF07690">
    <property type="entry name" value="MFS_1"/>
    <property type="match status" value="1"/>
</dbReference>
<dbReference type="OrthoDB" id="6509908at2759"/>
<dbReference type="PANTHER" id="PTHR11360:SF234">
    <property type="entry name" value="MFS-TYPE TRANSPORTER DBAD-RELATED"/>
    <property type="match status" value="1"/>
</dbReference>
<dbReference type="EMBL" id="ML994278">
    <property type="protein sequence ID" value="KAF2197102.1"/>
    <property type="molecule type" value="Genomic_DNA"/>
</dbReference>
<accession>A0A9P4JCU2</accession>
<feature type="transmembrane region" description="Helical" evidence="3">
    <location>
        <begin position="420"/>
        <end position="442"/>
    </location>
</feature>
<comment type="subcellular location">
    <subcellularLocation>
        <location evidence="1">Membrane</location>
        <topology evidence="1">Multi-pass membrane protein</topology>
    </subcellularLocation>
</comment>
<evidence type="ECO:0000256" key="1">
    <source>
        <dbReference type="ARBA" id="ARBA00004141"/>
    </source>
</evidence>
<dbReference type="InterPro" id="IPR036259">
    <property type="entry name" value="MFS_trans_sf"/>
</dbReference>
<evidence type="ECO:0000313" key="5">
    <source>
        <dbReference type="Proteomes" id="UP000799536"/>
    </source>
</evidence>
<feature type="transmembrane region" description="Helical" evidence="3">
    <location>
        <begin position="340"/>
        <end position="368"/>
    </location>
</feature>
<keyword evidence="3" id="KW-0472">Membrane</keyword>
<name>A0A9P4JCU2_9PLEO</name>
<keyword evidence="5" id="KW-1185">Reference proteome</keyword>
<dbReference type="Proteomes" id="UP000799536">
    <property type="component" value="Unassembled WGS sequence"/>
</dbReference>
<evidence type="ECO:0000256" key="3">
    <source>
        <dbReference type="SAM" id="Phobius"/>
    </source>
</evidence>
<feature type="transmembrane region" description="Helical" evidence="3">
    <location>
        <begin position="252"/>
        <end position="276"/>
    </location>
</feature>
<feature type="transmembrane region" description="Helical" evidence="3">
    <location>
        <begin position="288"/>
        <end position="307"/>
    </location>
</feature>
<comment type="similarity">
    <text evidence="2">Belongs to the major facilitator superfamily. Monocarboxylate porter (TC 2.A.1.13) family.</text>
</comment>
<gene>
    <name evidence="4" type="ORF">GQ43DRAFT_425246</name>
</gene>
<feature type="transmembrane region" description="Helical" evidence="3">
    <location>
        <begin position="380"/>
        <end position="400"/>
    </location>
</feature>
<organism evidence="4 5">
    <name type="scientific">Delitschia confertaspora ATCC 74209</name>
    <dbReference type="NCBI Taxonomy" id="1513339"/>
    <lineage>
        <taxon>Eukaryota</taxon>
        <taxon>Fungi</taxon>
        <taxon>Dikarya</taxon>
        <taxon>Ascomycota</taxon>
        <taxon>Pezizomycotina</taxon>
        <taxon>Dothideomycetes</taxon>
        <taxon>Pleosporomycetidae</taxon>
        <taxon>Pleosporales</taxon>
        <taxon>Delitschiaceae</taxon>
        <taxon>Delitschia</taxon>
    </lineage>
</organism>
<dbReference type="AlphaFoldDB" id="A0A9P4JCU2"/>
<sequence length="452" mass="49722">MDSRSPLHYSTNKGNIQFVEKEALQDVIELPESFEEGQRSVPDIQQDGGLTGWLQAFACWLLFMNTWGLTNSFGIFETYYTHTLLPSVNPSSISWIGSLQLFLTLFIGVFAGWLLDAGHIRAVVITGIVLEGFGMFMTSLCTRYWQLLLAQGACVGIGSGTLAFTSAAVIPFYFTKRRMFAAGIVSTGSSVAGVVYPFMMRELIQRVGFAWAVRILAFVITATLLVSLVTLKPHTAMKKHAPLFQMRLLRDTPYTLFILAYAFMVAGVYVPYFYIQNYALDLGIDDDMTFNIVSIMNAATFFGRFPYNYLADSYGGISVLVPCCFATAIVLFLWRFVHTVAGLIVISAIYCFVTGGLVSLPAATIANLTVNKAEYRTRMGMGYTVAAIGALIGNPIAGVAKRRGHGSYEGLEEVMLKWQGAWLFAGGCLAVATTLMVWARLVRGGLDFKIKL</sequence>
<keyword evidence="3" id="KW-0812">Transmembrane</keyword>
<feature type="transmembrane region" description="Helical" evidence="3">
    <location>
        <begin position="122"/>
        <end position="142"/>
    </location>
</feature>
<evidence type="ECO:0000313" key="4">
    <source>
        <dbReference type="EMBL" id="KAF2197102.1"/>
    </source>
</evidence>
<dbReference type="InterPro" id="IPR011701">
    <property type="entry name" value="MFS"/>
</dbReference>
<evidence type="ECO:0000256" key="2">
    <source>
        <dbReference type="ARBA" id="ARBA00006727"/>
    </source>
</evidence>
<dbReference type="GO" id="GO:0016020">
    <property type="term" value="C:membrane"/>
    <property type="evidence" value="ECO:0007669"/>
    <property type="project" value="UniProtKB-SubCell"/>
</dbReference>
<reference evidence="4" key="1">
    <citation type="journal article" date="2020" name="Stud. Mycol.">
        <title>101 Dothideomycetes genomes: a test case for predicting lifestyles and emergence of pathogens.</title>
        <authorList>
            <person name="Haridas S."/>
            <person name="Albert R."/>
            <person name="Binder M."/>
            <person name="Bloem J."/>
            <person name="Labutti K."/>
            <person name="Salamov A."/>
            <person name="Andreopoulos B."/>
            <person name="Baker S."/>
            <person name="Barry K."/>
            <person name="Bills G."/>
            <person name="Bluhm B."/>
            <person name="Cannon C."/>
            <person name="Castanera R."/>
            <person name="Culley D."/>
            <person name="Daum C."/>
            <person name="Ezra D."/>
            <person name="Gonzalez J."/>
            <person name="Henrissat B."/>
            <person name="Kuo A."/>
            <person name="Liang C."/>
            <person name="Lipzen A."/>
            <person name="Lutzoni F."/>
            <person name="Magnuson J."/>
            <person name="Mondo S."/>
            <person name="Nolan M."/>
            <person name="Ohm R."/>
            <person name="Pangilinan J."/>
            <person name="Park H.-J."/>
            <person name="Ramirez L."/>
            <person name="Alfaro M."/>
            <person name="Sun H."/>
            <person name="Tritt A."/>
            <person name="Yoshinaga Y."/>
            <person name="Zwiers L.-H."/>
            <person name="Turgeon B."/>
            <person name="Goodwin S."/>
            <person name="Spatafora J."/>
            <person name="Crous P."/>
            <person name="Grigoriev I."/>
        </authorList>
    </citation>
    <scope>NUCLEOTIDE SEQUENCE</scope>
    <source>
        <strain evidence="4">ATCC 74209</strain>
    </source>
</reference>
<dbReference type="PANTHER" id="PTHR11360">
    <property type="entry name" value="MONOCARBOXYLATE TRANSPORTER"/>
    <property type="match status" value="1"/>
</dbReference>
<protein>
    <submittedName>
        <fullName evidence="4">Major facilitator superfamily transporter</fullName>
    </submittedName>
</protein>
<keyword evidence="3" id="KW-1133">Transmembrane helix</keyword>
<feature type="transmembrane region" description="Helical" evidence="3">
    <location>
        <begin position="314"/>
        <end position="334"/>
    </location>
</feature>
<comment type="caution">
    <text evidence="4">The sequence shown here is derived from an EMBL/GenBank/DDBJ whole genome shotgun (WGS) entry which is preliminary data.</text>
</comment>
<dbReference type="InterPro" id="IPR050327">
    <property type="entry name" value="Proton-linked_MCT"/>
</dbReference>
<dbReference type="SUPFAM" id="SSF103473">
    <property type="entry name" value="MFS general substrate transporter"/>
    <property type="match status" value="1"/>
</dbReference>